<dbReference type="RefSeq" id="WP_199388705.1">
    <property type="nucleotide sequence ID" value="NZ_JAEMHL010000003.1"/>
</dbReference>
<reference evidence="4 5" key="1">
    <citation type="submission" date="2020-12" db="EMBL/GenBank/DDBJ databases">
        <title>Geomonas sp. Red421, isolated from paddy soil.</title>
        <authorList>
            <person name="Xu Z."/>
            <person name="Zhang Z."/>
            <person name="Masuda Y."/>
            <person name="Itoh H."/>
            <person name="Senoo K."/>
        </authorList>
    </citation>
    <scope>NUCLEOTIDE SEQUENCE [LARGE SCALE GENOMIC DNA]</scope>
    <source>
        <strain evidence="4 5">Red421</strain>
    </source>
</reference>
<dbReference type="Pfam" id="PF01553">
    <property type="entry name" value="Acyltransferase"/>
    <property type="match status" value="1"/>
</dbReference>
<dbReference type="Gene3D" id="1.10.1200.10">
    <property type="entry name" value="ACP-like"/>
    <property type="match status" value="1"/>
</dbReference>
<dbReference type="PROSITE" id="PS00455">
    <property type="entry name" value="AMP_BINDING"/>
    <property type="match status" value="1"/>
</dbReference>
<dbReference type="SUPFAM" id="SSF69593">
    <property type="entry name" value="Glycerol-3-phosphate (1)-acyltransferase"/>
    <property type="match status" value="1"/>
</dbReference>
<dbReference type="Pfam" id="PF00501">
    <property type="entry name" value="AMP-binding"/>
    <property type="match status" value="1"/>
</dbReference>
<evidence type="ECO:0000259" key="3">
    <source>
        <dbReference type="PROSITE" id="PS50075"/>
    </source>
</evidence>
<keyword evidence="2" id="KW-0436">Ligase</keyword>
<dbReference type="InterPro" id="IPR000873">
    <property type="entry name" value="AMP-dep_synth/lig_dom"/>
</dbReference>
<dbReference type="CDD" id="cd07989">
    <property type="entry name" value="LPLAT_AGPAT-like"/>
    <property type="match status" value="1"/>
</dbReference>
<evidence type="ECO:0000313" key="5">
    <source>
        <dbReference type="Proteomes" id="UP000614714"/>
    </source>
</evidence>
<name>A0ABS0YD54_9BACT</name>
<dbReference type="InterPro" id="IPR036736">
    <property type="entry name" value="ACP-like_sf"/>
</dbReference>
<dbReference type="InterPro" id="IPR009081">
    <property type="entry name" value="PP-bd_ACP"/>
</dbReference>
<dbReference type="InterPro" id="IPR045851">
    <property type="entry name" value="AMP-bd_C_sf"/>
</dbReference>
<sequence>MRTLVDLFHSFAQWGDKTALVNRTGVRRFAVSYRELSLLSLKMAALLARQGVEPGDRVLLWGPNSSWWGVAYWGVIMRGAIAVPVDFMSDRGRAESILKLTQAKVVLQSRFKPERLQVENSLLLEDLKYLLEDVAPYPDVVHPAPDDIAQLIYTSGTTGNPKGVILTHRNLVANILQINQQVPIITPEFSFLSLLPLSHMFEQMGGFFTPLYRGAAVIYPRTLKPSAIMEALGEEDVYVIMSVPRLMQLLKTTIERELAEKHLSGVFASLAKFGAGLSKPARKKLFLPVQKKFGTNFTVFVSGGAPLDPDVFRFWDSMGFTVLEGYGLSECSPVLCVNTIDKQVAGSVGPPLPGVELRLDGKEVVVRGDNVFPGYYQNEAATKGAFTADGWFRTGDLGEIGPDGWLSIKGREKELIVTGSGVNVYPDELEAVLNKVPGVKESCVIGLDRGAGEEVHAVLLLDDSGAKPDEILARANAQLDTMHQITGYTIWREPEFPKTTTLKIRKFQVKEQVKQGAAVGGAGTTQDHLVNLLAKVTGADPGEIKEESLLVADLGLTSIGRLELVNYLEQEFRLDIEDSQIGPQTRVLEVRRIIARREKGHRRGHYRFWTNSVPVRALRMLGDALLNYPLYRLFVTLEVRGRENVEHLDEPVIFVANHLGYFDQPSLMFALPRKVRYRTATAAWEEFFFGDYHGLDRFWRLAAYQYGTLFLNLFPLPQTSGFSTAVKYMGKLTDRGLNTLIFPEGGHSHDGSMQDFQLGLGIIAKELEIPIVPVKIVGTDKILAPKQSGLPNRGTVTVSFGKPLHFRFEEPAEIVARAQAAVAEIQ</sequence>
<protein>
    <submittedName>
        <fullName evidence="4">AMP-binding protein</fullName>
    </submittedName>
</protein>
<dbReference type="InterPro" id="IPR042099">
    <property type="entry name" value="ANL_N_sf"/>
</dbReference>
<dbReference type="SUPFAM" id="SSF56801">
    <property type="entry name" value="Acetyl-CoA synthetase-like"/>
    <property type="match status" value="1"/>
</dbReference>
<dbReference type="PANTHER" id="PTHR43201">
    <property type="entry name" value="ACYL-COA SYNTHETASE"/>
    <property type="match status" value="1"/>
</dbReference>
<dbReference type="Pfam" id="PF00550">
    <property type="entry name" value="PP-binding"/>
    <property type="match status" value="1"/>
</dbReference>
<dbReference type="EMBL" id="JAEMHL010000003">
    <property type="protein sequence ID" value="MBJ6750186.1"/>
    <property type="molecule type" value="Genomic_DNA"/>
</dbReference>
<dbReference type="SMART" id="SM00563">
    <property type="entry name" value="PlsC"/>
    <property type="match status" value="1"/>
</dbReference>
<evidence type="ECO:0000256" key="1">
    <source>
        <dbReference type="ARBA" id="ARBA00006432"/>
    </source>
</evidence>
<feature type="domain" description="Carrier" evidence="3">
    <location>
        <begin position="520"/>
        <end position="598"/>
    </location>
</feature>
<evidence type="ECO:0000313" key="4">
    <source>
        <dbReference type="EMBL" id="MBJ6750186.1"/>
    </source>
</evidence>
<keyword evidence="5" id="KW-1185">Reference proteome</keyword>
<dbReference type="PANTHER" id="PTHR43201:SF5">
    <property type="entry name" value="MEDIUM-CHAIN ACYL-COA LIGASE ACSF2, MITOCHONDRIAL"/>
    <property type="match status" value="1"/>
</dbReference>
<gene>
    <name evidence="4" type="ORF">JFN91_08170</name>
</gene>
<dbReference type="Proteomes" id="UP000614714">
    <property type="component" value="Unassembled WGS sequence"/>
</dbReference>
<dbReference type="PROSITE" id="PS50075">
    <property type="entry name" value="CARRIER"/>
    <property type="match status" value="1"/>
</dbReference>
<dbReference type="InterPro" id="IPR002123">
    <property type="entry name" value="Plipid/glycerol_acylTrfase"/>
</dbReference>
<dbReference type="InterPro" id="IPR020845">
    <property type="entry name" value="AMP-binding_CS"/>
</dbReference>
<dbReference type="Gene3D" id="3.30.300.30">
    <property type="match status" value="1"/>
</dbReference>
<comment type="caution">
    <text evidence="4">The sequence shown here is derived from an EMBL/GenBank/DDBJ whole genome shotgun (WGS) entry which is preliminary data.</text>
</comment>
<organism evidence="4 5">
    <name type="scientific">Geomonas anaerohicana</name>
    <dbReference type="NCBI Taxonomy" id="2798583"/>
    <lineage>
        <taxon>Bacteria</taxon>
        <taxon>Pseudomonadati</taxon>
        <taxon>Thermodesulfobacteriota</taxon>
        <taxon>Desulfuromonadia</taxon>
        <taxon>Geobacterales</taxon>
        <taxon>Geobacteraceae</taxon>
        <taxon>Geomonas</taxon>
    </lineage>
</organism>
<comment type="similarity">
    <text evidence="1">Belongs to the ATP-dependent AMP-binding enzyme family.</text>
</comment>
<proteinExistence type="inferred from homology"/>
<dbReference type="Gene3D" id="3.40.50.12780">
    <property type="entry name" value="N-terminal domain of ligase-like"/>
    <property type="match status" value="1"/>
</dbReference>
<dbReference type="SUPFAM" id="SSF47336">
    <property type="entry name" value="ACP-like"/>
    <property type="match status" value="1"/>
</dbReference>
<accession>A0ABS0YD54</accession>
<evidence type="ECO:0000256" key="2">
    <source>
        <dbReference type="ARBA" id="ARBA00022598"/>
    </source>
</evidence>